<sequence>MPMKQYVTVEEIENGYRKLSEDESRLCDDLIAEASTLIDAYALSADEGIKKIVAKRMIRRAIASSGAGTVPFGSNGGTVSAMGYSQSFTMTGTVGEVYLSRAEKNMLGSKARIGFSSSLEEAKA</sequence>
<keyword evidence="2" id="KW-1185">Reference proteome</keyword>
<organism evidence="1 2">
    <name type="scientific">Sharpea azabuensis</name>
    <dbReference type="NCBI Taxonomy" id="322505"/>
    <lineage>
        <taxon>Bacteria</taxon>
        <taxon>Bacillati</taxon>
        <taxon>Bacillota</taxon>
        <taxon>Erysipelotrichia</taxon>
        <taxon>Erysipelotrichales</taxon>
        <taxon>Coprobacillaceae</taxon>
        <taxon>Sharpea</taxon>
    </lineage>
</organism>
<protein>
    <recommendedName>
        <fullName evidence="3">Phage protein Gp19/Gp15/Gp42</fullName>
    </recommendedName>
</protein>
<reference evidence="2" key="1">
    <citation type="submission" date="2016-10" db="EMBL/GenBank/DDBJ databases">
        <authorList>
            <person name="Varghese N."/>
        </authorList>
    </citation>
    <scope>NUCLEOTIDE SEQUENCE [LARGE SCALE GENOMIC DNA]</scope>
    <source>
        <strain evidence="2">DSM 20406</strain>
    </source>
</reference>
<dbReference type="EMBL" id="FNYK01000040">
    <property type="protein sequence ID" value="SEI97196.1"/>
    <property type="molecule type" value="Genomic_DNA"/>
</dbReference>
<name>A0A1H6UZZ9_9FIRM</name>
<proteinExistence type="predicted"/>
<evidence type="ECO:0000313" key="2">
    <source>
        <dbReference type="Proteomes" id="UP000183028"/>
    </source>
</evidence>
<evidence type="ECO:0008006" key="3">
    <source>
        <dbReference type="Google" id="ProtNLM"/>
    </source>
</evidence>
<dbReference type="AlphaFoldDB" id="A0A1H6UZZ9"/>
<accession>A0A1H6UZZ9</accession>
<evidence type="ECO:0000313" key="1">
    <source>
        <dbReference type="EMBL" id="SEI97196.1"/>
    </source>
</evidence>
<dbReference type="Proteomes" id="UP000183028">
    <property type="component" value="Unassembled WGS sequence"/>
</dbReference>
<gene>
    <name evidence="1" type="ORF">SAMN04487834_104021</name>
</gene>